<keyword evidence="2" id="KW-1185">Reference proteome</keyword>
<proteinExistence type="predicted"/>
<comment type="caution">
    <text evidence="1">The sequence shown here is derived from an EMBL/GenBank/DDBJ whole genome shotgun (WGS) entry which is preliminary data.</text>
</comment>
<protein>
    <submittedName>
        <fullName evidence="1">Uncharacterized protein</fullName>
    </submittedName>
</protein>
<name>A0A3M2LLJ5_9ACTN</name>
<organism evidence="1 2">
    <name type="scientific">Actinomadura harenae</name>
    <dbReference type="NCBI Taxonomy" id="2483351"/>
    <lineage>
        <taxon>Bacteria</taxon>
        <taxon>Bacillati</taxon>
        <taxon>Actinomycetota</taxon>
        <taxon>Actinomycetes</taxon>
        <taxon>Streptosporangiales</taxon>
        <taxon>Thermomonosporaceae</taxon>
        <taxon>Actinomadura</taxon>
    </lineage>
</organism>
<evidence type="ECO:0000313" key="2">
    <source>
        <dbReference type="Proteomes" id="UP000282674"/>
    </source>
</evidence>
<reference evidence="1 2" key="1">
    <citation type="submission" date="2018-10" db="EMBL/GenBank/DDBJ databases">
        <title>Isolation from soil.</title>
        <authorList>
            <person name="Hu J."/>
        </authorList>
    </citation>
    <scope>NUCLEOTIDE SEQUENCE [LARGE SCALE GENOMIC DNA]</scope>
    <source>
        <strain evidence="1 2">NEAU-Ht49</strain>
    </source>
</reference>
<dbReference type="Proteomes" id="UP000282674">
    <property type="component" value="Unassembled WGS sequence"/>
</dbReference>
<accession>A0A3M2LLJ5</accession>
<dbReference type="OrthoDB" id="4139076at2"/>
<dbReference type="EMBL" id="RFFG01000088">
    <property type="protein sequence ID" value="RMI38304.1"/>
    <property type="molecule type" value="Genomic_DNA"/>
</dbReference>
<evidence type="ECO:0000313" key="1">
    <source>
        <dbReference type="EMBL" id="RMI38304.1"/>
    </source>
</evidence>
<dbReference type="RefSeq" id="WP_122198448.1">
    <property type="nucleotide sequence ID" value="NZ_JBHSKC010000025.1"/>
</dbReference>
<dbReference type="AlphaFoldDB" id="A0A3M2LLJ5"/>
<gene>
    <name evidence="1" type="ORF">EBO15_33280</name>
</gene>
<sequence>MDELYNLRILVDGIVPGLVGRKANGGARVSREFPLGEPVVEIVGGRASGKTTLIDVLYDGYKNAVPLGRVRLTEPAFRRVDSQNASAVSNLLYQLQYELEKPAGRRELPFPRLSVGLLVVTSWAAEGAAETEGGSKAPPRRGRELAKLKHLVGEVLSDSRKTSELQVEVLEVLAAAVGPALGALLPGLPDPVPILRVAIRQLQDRGANRKALAWWVEQLPEHTGNALDRLMAFAEDFHDGGENRVQAEGHLIAAFLADIDHGYGLYARFDQAYPPLILLDDVDDCRERFLLPLAAEFGRVRARRGALGKVVRPVVIATSHGDGGPVVQATTPNPWREMPRLPPAAWHVRLGLPRVTDRMIRKRLGQVPARDDVISVIGRVSGGRIGVAFELARFFAERDGLAVLDRDCLDRLAAFLVPDPRDRDALTDLSTALDPVVAPSLWSLLQEGEYPIRQAENLVRRLRRDVLDAGHWDQRPWPGERGMPLVQDPGLRIVLIERLRTPATGPDQVRVAHERWRRIHEHLRDRYLPSPLGPGAAGPGIRDVRDLHHSLALEERERVVANLHRLFAADEADSRSWLHALNIICAAPRPPDGFPAPPRGPRRCPACSDDGASADEHRRIGHLLDTVWRMSAPLAVRPRPRERDLEAVEYALQDLREAFEHRAPDRGNAFVHAKWEWPEALEQGVQAPDLPIRERDDARP</sequence>